<reference evidence="1" key="1">
    <citation type="submission" date="2020-08" db="EMBL/GenBank/DDBJ databases">
        <title>Multicomponent nature underlies the extraordinary mechanical properties of spider dragline silk.</title>
        <authorList>
            <person name="Kono N."/>
            <person name="Nakamura H."/>
            <person name="Mori M."/>
            <person name="Yoshida Y."/>
            <person name="Ohtoshi R."/>
            <person name="Malay A.D."/>
            <person name="Moran D.A.P."/>
            <person name="Tomita M."/>
            <person name="Numata K."/>
            <person name="Arakawa K."/>
        </authorList>
    </citation>
    <scope>NUCLEOTIDE SEQUENCE</scope>
</reference>
<feature type="non-terminal residue" evidence="1">
    <location>
        <position position="1"/>
    </location>
</feature>
<sequence length="24" mass="2639">IGNVWSADSEEEFLAEVEAAMGKR</sequence>
<keyword evidence="2" id="KW-1185">Reference proteome</keyword>
<dbReference type="EMBL" id="BMAW01066130">
    <property type="protein sequence ID" value="GFT53616.1"/>
    <property type="molecule type" value="Genomic_DNA"/>
</dbReference>
<dbReference type="Proteomes" id="UP000887013">
    <property type="component" value="Unassembled WGS sequence"/>
</dbReference>
<accession>A0A8X6TXD4</accession>
<gene>
    <name evidence="1" type="ORF">NPIL_361971</name>
</gene>
<organism evidence="1 2">
    <name type="scientific">Nephila pilipes</name>
    <name type="common">Giant wood spider</name>
    <name type="synonym">Nephila maculata</name>
    <dbReference type="NCBI Taxonomy" id="299642"/>
    <lineage>
        <taxon>Eukaryota</taxon>
        <taxon>Metazoa</taxon>
        <taxon>Ecdysozoa</taxon>
        <taxon>Arthropoda</taxon>
        <taxon>Chelicerata</taxon>
        <taxon>Arachnida</taxon>
        <taxon>Araneae</taxon>
        <taxon>Araneomorphae</taxon>
        <taxon>Entelegynae</taxon>
        <taxon>Araneoidea</taxon>
        <taxon>Nephilidae</taxon>
        <taxon>Nephila</taxon>
    </lineage>
</organism>
<protein>
    <submittedName>
        <fullName evidence="1">Uncharacterized protein</fullName>
    </submittedName>
</protein>
<evidence type="ECO:0000313" key="1">
    <source>
        <dbReference type="EMBL" id="GFT53616.1"/>
    </source>
</evidence>
<comment type="caution">
    <text evidence="1">The sequence shown here is derived from an EMBL/GenBank/DDBJ whole genome shotgun (WGS) entry which is preliminary data.</text>
</comment>
<name>A0A8X6TXD4_NEPPI</name>
<proteinExistence type="predicted"/>
<evidence type="ECO:0000313" key="2">
    <source>
        <dbReference type="Proteomes" id="UP000887013"/>
    </source>
</evidence>
<dbReference type="AlphaFoldDB" id="A0A8X6TXD4"/>